<organism evidence="1 2">
    <name type="scientific">Pacificimonas flava</name>
    <dbReference type="NCBI Taxonomy" id="1234595"/>
    <lineage>
        <taxon>Bacteria</taxon>
        <taxon>Pseudomonadati</taxon>
        <taxon>Pseudomonadota</taxon>
        <taxon>Alphaproteobacteria</taxon>
        <taxon>Sphingomonadales</taxon>
        <taxon>Sphingosinicellaceae</taxon>
        <taxon>Pacificimonas</taxon>
    </lineage>
</organism>
<gene>
    <name evidence="1" type="ORF">C725_2719</name>
</gene>
<name>M2S980_9SPHN</name>
<dbReference type="AlphaFoldDB" id="M2S980"/>
<proteinExistence type="predicted"/>
<comment type="caution">
    <text evidence="1">The sequence shown here is derived from an EMBL/GenBank/DDBJ whole genome shotgun (WGS) entry which is preliminary data.</text>
</comment>
<dbReference type="OrthoDB" id="9769734at2"/>
<dbReference type="NCBIfam" id="NF033449">
    <property type="entry name" value="BREX_PglZ_3"/>
    <property type="match status" value="1"/>
</dbReference>
<accession>M2S980</accession>
<dbReference type="Proteomes" id="UP000011717">
    <property type="component" value="Unassembled WGS sequence"/>
</dbReference>
<keyword evidence="2" id="KW-1185">Reference proteome</keyword>
<evidence type="ECO:0000313" key="2">
    <source>
        <dbReference type="Proteomes" id="UP000011717"/>
    </source>
</evidence>
<dbReference type="PATRIC" id="fig|1234595.3.peg.2720"/>
<dbReference type="RefSeq" id="WP_008603683.1">
    <property type="nucleotide sequence ID" value="NZ_AMRV01000012.1"/>
</dbReference>
<dbReference type="Pfam" id="PF08665">
    <property type="entry name" value="PglZ"/>
    <property type="match status" value="1"/>
</dbReference>
<sequence>MKDWVDHVAGGFQAEFAKLWAVSDPDDVLFGDTVSRTLVERGIDVVEYAEPIAFRLLYERDLRENTEAAPTIIHVRGDARQELPWDVLQSSRHVDLRLAEIFDQFDPTILRAIGGARLPDLWRVAQRQVVPARMGSGATADFILASIFRITPALLDKSEDFWVTALALFYADVELPAILAGRVVELAELPEGMTDQDAFNMLTDRSALLDRLQVDWRQFAIALVNSDRPAGALVPFGAPRIRVMFDSLVLDGAIKPIDVPEIPKKLPSWAKIGLQHDMAAKADLICKQIDRLKQDIPQADANYRDWLRYGERLAELTYEVRNYPKEIHHETVVSALEDLRRQIDPVFFDWLGTNFDSLSLNSCSSHPSLVHQVAPHMAMARTDVDQRQALLVVDGLALEQWHQLEQDLRDRQLIGSIDARSCFAWIPTVTSVSRQSIFAGNPPKAFANSISGTNAEKSLWGRFWAANDIPDAKVVYMKGLGGEGSTSELEHLLDRYEPLVAGLVIDTVDELMHGEIFGKKSLTERIAHWLEMGQWANTIEILLTRGFDIYVTADHGNVEAVGVGRPAEGVRAESRGERMRIYDSPQLLNDGLAKIPGARVLAPRALPDNYHPLFADYGQGFFPAGHSQVVHGGTDIEEVIVPFVKITRKEKK</sequence>
<dbReference type="EMBL" id="AMRV01000012">
    <property type="protein sequence ID" value="EMD81930.1"/>
    <property type="molecule type" value="Genomic_DNA"/>
</dbReference>
<evidence type="ECO:0000313" key="1">
    <source>
        <dbReference type="EMBL" id="EMD81930.1"/>
    </source>
</evidence>
<protein>
    <submittedName>
        <fullName evidence="1">Uncharacterized protein</fullName>
    </submittedName>
</protein>
<reference evidence="1 2" key="1">
    <citation type="journal article" date="2013" name="Genome Announc.">
        <title>Draft Genome Sequence of Strain JLT2015T, Belonging to the Family Sphingomonadaceae of the Alphaproteobacteria.</title>
        <authorList>
            <person name="Tang K."/>
            <person name="Liu K."/>
            <person name="Li S."/>
            <person name="Jiao N."/>
        </authorList>
    </citation>
    <scope>NUCLEOTIDE SEQUENCE [LARGE SCALE GENOMIC DNA]</scope>
    <source>
        <strain evidence="1 2">JLT2015</strain>
    </source>
</reference>